<dbReference type="Pfam" id="PF00582">
    <property type="entry name" value="Usp"/>
    <property type="match status" value="2"/>
</dbReference>
<feature type="region of interest" description="Disordered" evidence="2">
    <location>
        <begin position="287"/>
        <end position="307"/>
    </location>
</feature>
<dbReference type="PANTHER" id="PTHR46268">
    <property type="entry name" value="STRESS RESPONSE PROTEIN NHAX"/>
    <property type="match status" value="1"/>
</dbReference>
<keyword evidence="5" id="KW-1185">Reference proteome</keyword>
<dbReference type="RefSeq" id="WP_220489659.1">
    <property type="nucleotide sequence ID" value="NZ_BAAATF010000003.1"/>
</dbReference>
<reference evidence="4 5" key="1">
    <citation type="submission" date="2020-07" db="EMBL/GenBank/DDBJ databases">
        <title>Sequencing the genomes of 1000 actinobacteria strains.</title>
        <authorList>
            <person name="Klenk H.-P."/>
        </authorList>
    </citation>
    <scope>NUCLEOTIDE SEQUENCE [LARGE SCALE GENOMIC DNA]</scope>
    <source>
        <strain evidence="4 5">DSM 44121</strain>
    </source>
</reference>
<dbReference type="InterPro" id="IPR006015">
    <property type="entry name" value="Universal_stress_UspA"/>
</dbReference>
<dbReference type="Proteomes" id="UP000540568">
    <property type="component" value="Unassembled WGS sequence"/>
</dbReference>
<dbReference type="PRINTS" id="PR01438">
    <property type="entry name" value="UNVRSLSTRESS"/>
</dbReference>
<dbReference type="InterPro" id="IPR014729">
    <property type="entry name" value="Rossmann-like_a/b/a_fold"/>
</dbReference>
<evidence type="ECO:0000259" key="3">
    <source>
        <dbReference type="Pfam" id="PF00582"/>
    </source>
</evidence>
<evidence type="ECO:0000313" key="4">
    <source>
        <dbReference type="EMBL" id="MBA8808422.1"/>
    </source>
</evidence>
<accession>A0A7W3PEC5</accession>
<evidence type="ECO:0000256" key="2">
    <source>
        <dbReference type="SAM" id="MobiDB-lite"/>
    </source>
</evidence>
<dbReference type="Gene3D" id="3.40.50.620">
    <property type="entry name" value="HUPs"/>
    <property type="match status" value="2"/>
</dbReference>
<dbReference type="PANTHER" id="PTHR46268:SF6">
    <property type="entry name" value="UNIVERSAL STRESS PROTEIN UP12"/>
    <property type="match status" value="1"/>
</dbReference>
<evidence type="ECO:0000256" key="1">
    <source>
        <dbReference type="ARBA" id="ARBA00008791"/>
    </source>
</evidence>
<feature type="domain" description="UspA" evidence="3">
    <location>
        <begin position="157"/>
        <end position="289"/>
    </location>
</feature>
<gene>
    <name evidence="4" type="ORF">FHX71_002364</name>
</gene>
<dbReference type="AlphaFoldDB" id="A0A7W3PEC5"/>
<comment type="similarity">
    <text evidence="1">Belongs to the universal stress protein A family.</text>
</comment>
<protein>
    <submittedName>
        <fullName evidence="4">Nucleotide-binding universal stress UspA family protein</fullName>
    </submittedName>
</protein>
<sequence>MRTGQQPAPVLVAVDGSGRSAGAVRYAVREARLRGSTVRLVHVAPTTLPEGGLWPSVGREVEDLRSSGEMVLDRAVSRTSSAAPDVEVDSLLCRGPRVGELVRASATGALLVLGRETRHGLERLVAGATTAGVVARAGVPVLVVRPDWREDDATGLVVGVRSYPGDSELLAHAYAAAAVRHATLRLVQVADVGDLAPDAVEGADVDTAVAAGNRMLREAVRDWSAAFPEIPVQSTVVPGKPADALVEAAAEAELLLVARPHRDLRHPVRLGRTLRTVVRTSGTPVEVVPLSRDPAPAPSSSSARATS</sequence>
<organism evidence="4 5">
    <name type="scientific">Promicromonospora sukumoe</name>
    <dbReference type="NCBI Taxonomy" id="88382"/>
    <lineage>
        <taxon>Bacteria</taxon>
        <taxon>Bacillati</taxon>
        <taxon>Actinomycetota</taxon>
        <taxon>Actinomycetes</taxon>
        <taxon>Micrococcales</taxon>
        <taxon>Promicromonosporaceae</taxon>
        <taxon>Promicromonospora</taxon>
    </lineage>
</organism>
<dbReference type="InterPro" id="IPR006016">
    <property type="entry name" value="UspA"/>
</dbReference>
<name>A0A7W3PEC5_9MICO</name>
<evidence type="ECO:0000313" key="5">
    <source>
        <dbReference type="Proteomes" id="UP000540568"/>
    </source>
</evidence>
<dbReference type="EMBL" id="JACGWV010000001">
    <property type="protein sequence ID" value="MBA8808422.1"/>
    <property type="molecule type" value="Genomic_DNA"/>
</dbReference>
<dbReference type="CDD" id="cd00293">
    <property type="entry name" value="USP-like"/>
    <property type="match status" value="1"/>
</dbReference>
<dbReference type="SUPFAM" id="SSF52402">
    <property type="entry name" value="Adenine nucleotide alpha hydrolases-like"/>
    <property type="match status" value="2"/>
</dbReference>
<proteinExistence type="inferred from homology"/>
<feature type="domain" description="UspA" evidence="3">
    <location>
        <begin position="10"/>
        <end position="145"/>
    </location>
</feature>
<comment type="caution">
    <text evidence="4">The sequence shown here is derived from an EMBL/GenBank/DDBJ whole genome shotgun (WGS) entry which is preliminary data.</text>
</comment>